<feature type="compositionally biased region" description="Low complexity" evidence="2">
    <location>
        <begin position="31"/>
        <end position="42"/>
    </location>
</feature>
<feature type="domain" description="C2H2-type" evidence="3">
    <location>
        <begin position="102"/>
        <end position="131"/>
    </location>
</feature>
<dbReference type="InterPro" id="IPR013087">
    <property type="entry name" value="Znf_C2H2_type"/>
</dbReference>
<organism evidence="4 5">
    <name type="scientific">Coniosporium apollinis (strain CBS 100218)</name>
    <name type="common">Rock-inhabiting black yeast</name>
    <dbReference type="NCBI Taxonomy" id="1168221"/>
    <lineage>
        <taxon>Eukaryota</taxon>
        <taxon>Fungi</taxon>
        <taxon>Dikarya</taxon>
        <taxon>Ascomycota</taxon>
        <taxon>Pezizomycotina</taxon>
        <taxon>Dothideomycetes</taxon>
        <taxon>Dothideomycetes incertae sedis</taxon>
        <taxon>Coniosporium</taxon>
    </lineage>
</organism>
<gene>
    <name evidence="4" type="ORF">W97_06085</name>
</gene>
<feature type="compositionally biased region" description="Basic residues" evidence="2">
    <location>
        <begin position="159"/>
        <end position="168"/>
    </location>
</feature>
<protein>
    <recommendedName>
        <fullName evidence="3">C2H2-type domain-containing protein</fullName>
    </recommendedName>
</protein>
<dbReference type="GO" id="GO:0008270">
    <property type="term" value="F:zinc ion binding"/>
    <property type="evidence" value="ECO:0007669"/>
    <property type="project" value="UniProtKB-KW"/>
</dbReference>
<dbReference type="RefSeq" id="XP_007782286.1">
    <property type="nucleotide sequence ID" value="XM_007784096.1"/>
</dbReference>
<dbReference type="PROSITE" id="PS50157">
    <property type="entry name" value="ZINC_FINGER_C2H2_2"/>
    <property type="match status" value="1"/>
</dbReference>
<evidence type="ECO:0000256" key="2">
    <source>
        <dbReference type="SAM" id="MobiDB-lite"/>
    </source>
</evidence>
<keyword evidence="1" id="KW-0862">Zinc</keyword>
<evidence type="ECO:0000256" key="1">
    <source>
        <dbReference type="PROSITE-ProRule" id="PRU00042"/>
    </source>
</evidence>
<evidence type="ECO:0000259" key="3">
    <source>
        <dbReference type="PROSITE" id="PS50157"/>
    </source>
</evidence>
<name>R7YYU8_CONA1</name>
<evidence type="ECO:0000313" key="4">
    <source>
        <dbReference type="EMBL" id="EON66969.1"/>
    </source>
</evidence>
<feature type="compositionally biased region" description="Basic and acidic residues" evidence="2">
    <location>
        <begin position="135"/>
        <end position="158"/>
    </location>
</feature>
<dbReference type="GeneID" id="19903396"/>
<keyword evidence="1" id="KW-0479">Metal-binding</keyword>
<dbReference type="OrthoDB" id="10455124at2759"/>
<dbReference type="EMBL" id="JH767584">
    <property type="protein sequence ID" value="EON66969.1"/>
    <property type="molecule type" value="Genomic_DNA"/>
</dbReference>
<evidence type="ECO:0000313" key="5">
    <source>
        <dbReference type="Proteomes" id="UP000016924"/>
    </source>
</evidence>
<sequence length="168" mass="18880">MSTQDHNPREVYTSPTHVPTPPRSDIHEVSPPDSSSIIITSPNHHHHHQTLQPPASDEIWRCWNPACRLPFATEALVTAHYNAAHRFPTAKLLKSGVMVREWPCTWHCGEKFASRLKHSRHVKVAHAEPRKRKTKEALKALEGEGGKAADGEVEDGHVVKRVKKKKVG</sequence>
<dbReference type="HOGENOM" id="CLU_1586385_0_0_1"/>
<proteinExistence type="predicted"/>
<feature type="region of interest" description="Disordered" evidence="2">
    <location>
        <begin position="128"/>
        <end position="168"/>
    </location>
</feature>
<keyword evidence="1" id="KW-0863">Zinc-finger</keyword>
<dbReference type="AlphaFoldDB" id="R7YYU8"/>
<dbReference type="Proteomes" id="UP000016924">
    <property type="component" value="Unassembled WGS sequence"/>
</dbReference>
<keyword evidence="5" id="KW-1185">Reference proteome</keyword>
<accession>R7YYU8</accession>
<dbReference type="PROSITE" id="PS00028">
    <property type="entry name" value="ZINC_FINGER_C2H2_1"/>
    <property type="match status" value="1"/>
</dbReference>
<feature type="region of interest" description="Disordered" evidence="2">
    <location>
        <begin position="1"/>
        <end position="51"/>
    </location>
</feature>
<reference evidence="5" key="1">
    <citation type="submission" date="2012-06" db="EMBL/GenBank/DDBJ databases">
        <title>The genome sequence of Coniosporium apollinis CBS 100218.</title>
        <authorList>
            <consortium name="The Broad Institute Genome Sequencing Platform"/>
            <person name="Cuomo C."/>
            <person name="Gorbushina A."/>
            <person name="Noack S."/>
            <person name="Walker B."/>
            <person name="Young S.K."/>
            <person name="Zeng Q."/>
            <person name="Gargeya S."/>
            <person name="Fitzgerald M."/>
            <person name="Haas B."/>
            <person name="Abouelleil A."/>
            <person name="Alvarado L."/>
            <person name="Arachchi H.M."/>
            <person name="Berlin A.M."/>
            <person name="Chapman S.B."/>
            <person name="Goldberg J."/>
            <person name="Griggs A."/>
            <person name="Gujja S."/>
            <person name="Hansen M."/>
            <person name="Howarth C."/>
            <person name="Imamovic A."/>
            <person name="Larimer J."/>
            <person name="McCowan C."/>
            <person name="Montmayeur A."/>
            <person name="Murphy C."/>
            <person name="Neiman D."/>
            <person name="Pearson M."/>
            <person name="Priest M."/>
            <person name="Roberts A."/>
            <person name="Saif S."/>
            <person name="Shea T."/>
            <person name="Sisk P."/>
            <person name="Sykes S."/>
            <person name="Wortman J."/>
            <person name="Nusbaum C."/>
            <person name="Birren B."/>
        </authorList>
    </citation>
    <scope>NUCLEOTIDE SEQUENCE [LARGE SCALE GENOMIC DNA]</scope>
    <source>
        <strain evidence="5">CBS 100218</strain>
    </source>
</reference>